<dbReference type="Pfam" id="PF00881">
    <property type="entry name" value="Nitroreductase"/>
    <property type="match status" value="1"/>
</dbReference>
<name>A0A345NS94_9MICO</name>
<dbReference type="AlphaFoldDB" id="A0A345NS94"/>
<reference evidence="5 6" key="1">
    <citation type="submission" date="2018-07" db="EMBL/GenBank/DDBJ databases">
        <title>Complete genome sequencing of Ornithinimicrobium sp. AMA3305.</title>
        <authorList>
            <person name="Bae J.-W."/>
        </authorList>
    </citation>
    <scope>NUCLEOTIDE SEQUENCE [LARGE SCALE GENOMIC DNA]</scope>
    <source>
        <strain evidence="5 6">AMA3305</strain>
    </source>
</reference>
<dbReference type="CDD" id="cd02062">
    <property type="entry name" value="Nitro_FMN_reductase"/>
    <property type="match status" value="1"/>
</dbReference>
<evidence type="ECO:0000259" key="4">
    <source>
        <dbReference type="Pfam" id="PF00881"/>
    </source>
</evidence>
<dbReference type="GO" id="GO:0016491">
    <property type="term" value="F:oxidoreductase activity"/>
    <property type="evidence" value="ECO:0007669"/>
    <property type="project" value="UniProtKB-KW"/>
</dbReference>
<dbReference type="InterPro" id="IPR029479">
    <property type="entry name" value="Nitroreductase"/>
</dbReference>
<keyword evidence="6" id="KW-1185">Reference proteome</keyword>
<dbReference type="RefSeq" id="WP_114930728.1">
    <property type="nucleotide sequence ID" value="NZ_CP031229.1"/>
</dbReference>
<dbReference type="EMBL" id="CP031229">
    <property type="protein sequence ID" value="AXH97902.1"/>
    <property type="molecule type" value="Genomic_DNA"/>
</dbReference>
<evidence type="ECO:0000313" key="6">
    <source>
        <dbReference type="Proteomes" id="UP000253790"/>
    </source>
</evidence>
<dbReference type="OrthoDB" id="3358989at2"/>
<keyword evidence="2" id="KW-0560">Oxidoreductase</keyword>
<dbReference type="InterPro" id="IPR000415">
    <property type="entry name" value="Nitroreductase-like"/>
</dbReference>
<accession>A0A345NS94</accession>
<feature type="domain" description="Nitroreductase" evidence="4">
    <location>
        <begin position="7"/>
        <end position="173"/>
    </location>
</feature>
<gene>
    <name evidence="5" type="ORF">DV701_03905</name>
</gene>
<comment type="similarity">
    <text evidence="1">Belongs to the nitroreductase family.</text>
</comment>
<dbReference type="PANTHER" id="PTHR43673:SF10">
    <property type="entry name" value="NADH DEHYDROGENASE_NAD(P)H NITROREDUCTASE XCC3605-RELATED"/>
    <property type="match status" value="1"/>
</dbReference>
<dbReference type="SUPFAM" id="SSF55469">
    <property type="entry name" value="FMN-dependent nitroreductase-like"/>
    <property type="match status" value="1"/>
</dbReference>
<evidence type="ECO:0000256" key="1">
    <source>
        <dbReference type="ARBA" id="ARBA00007118"/>
    </source>
</evidence>
<dbReference type="PANTHER" id="PTHR43673">
    <property type="entry name" value="NAD(P)H NITROREDUCTASE YDGI-RELATED"/>
    <property type="match status" value="1"/>
</dbReference>
<dbReference type="Gene3D" id="3.40.109.10">
    <property type="entry name" value="NADH Oxidase"/>
    <property type="match status" value="1"/>
</dbReference>
<dbReference type="Proteomes" id="UP000253790">
    <property type="component" value="Chromosome"/>
</dbReference>
<organism evidence="5 6">
    <name type="scientific">Ornithinimicrobium avium</name>
    <dbReference type="NCBI Taxonomy" id="2283195"/>
    <lineage>
        <taxon>Bacteria</taxon>
        <taxon>Bacillati</taxon>
        <taxon>Actinomycetota</taxon>
        <taxon>Actinomycetes</taxon>
        <taxon>Micrococcales</taxon>
        <taxon>Ornithinimicrobiaceae</taxon>
        <taxon>Ornithinimicrobium</taxon>
    </lineage>
</organism>
<evidence type="ECO:0000256" key="3">
    <source>
        <dbReference type="SAM" id="MobiDB-lite"/>
    </source>
</evidence>
<evidence type="ECO:0000313" key="5">
    <source>
        <dbReference type="EMBL" id="AXH97902.1"/>
    </source>
</evidence>
<proteinExistence type="inferred from homology"/>
<evidence type="ECO:0000256" key="2">
    <source>
        <dbReference type="ARBA" id="ARBA00023002"/>
    </source>
</evidence>
<sequence length="211" mass="23653">MELREVIRKRRMVRAYDADREVPQEVLDRVLQHAVRAPSAGFSQGWDFLVLESAQARDRFWAATTDPGAEPDRWLRGVSTAPVLVLCCSDPHTYLARYAEGDKGWTDRDPARWPVPYWDVDNGMAAMLILLTAVDEGLGALYFGVPPEQQDAVKDAFAIPQDRRVVGVVALGYPAPGPSTEAKGSARTRRRRPVREVAHRDRFGVPWRSGD</sequence>
<feature type="region of interest" description="Disordered" evidence="3">
    <location>
        <begin position="176"/>
        <end position="195"/>
    </location>
</feature>
<protein>
    <submittedName>
        <fullName evidence="5">Nitroreductase family protein</fullName>
    </submittedName>
</protein>
<dbReference type="KEGG" id="orn:DV701_03905"/>